<feature type="domain" description="Enoyl reductase (ER)" evidence="4">
    <location>
        <begin position="9"/>
        <end position="351"/>
    </location>
</feature>
<evidence type="ECO:0000259" key="4">
    <source>
        <dbReference type="SMART" id="SM00829"/>
    </source>
</evidence>
<dbReference type="InterPro" id="IPR036291">
    <property type="entry name" value="NAD(P)-bd_dom_sf"/>
</dbReference>
<dbReference type="Pfam" id="PF08240">
    <property type="entry name" value="ADH_N"/>
    <property type="match status" value="1"/>
</dbReference>
<evidence type="ECO:0000256" key="3">
    <source>
        <dbReference type="ARBA" id="ARBA00023002"/>
    </source>
</evidence>
<gene>
    <name evidence="5" type="ORF">LTR77_009415</name>
</gene>
<dbReference type="CDD" id="cd08249">
    <property type="entry name" value="enoyl_reductase_like"/>
    <property type="match status" value="1"/>
</dbReference>
<dbReference type="PANTHER" id="PTHR45348:SF5">
    <property type="entry name" value="OXIDOREDUCTASE, PUTATIVE (AFU_ORTHOLOGUE AFUA_8G01420)-RELATED"/>
    <property type="match status" value="1"/>
</dbReference>
<reference evidence="5 6" key="1">
    <citation type="submission" date="2023-08" db="EMBL/GenBank/DDBJ databases">
        <title>Black Yeasts Isolated from many extreme environments.</title>
        <authorList>
            <person name="Coleine C."/>
            <person name="Stajich J.E."/>
            <person name="Selbmann L."/>
        </authorList>
    </citation>
    <scope>NUCLEOTIDE SEQUENCE [LARGE SCALE GENOMIC DNA]</scope>
    <source>
        <strain evidence="5 6">CCFEE 5935</strain>
    </source>
</reference>
<proteinExistence type="inferred from homology"/>
<dbReference type="InterPro" id="IPR011032">
    <property type="entry name" value="GroES-like_sf"/>
</dbReference>
<dbReference type="GO" id="GO:0016651">
    <property type="term" value="F:oxidoreductase activity, acting on NAD(P)H"/>
    <property type="evidence" value="ECO:0007669"/>
    <property type="project" value="InterPro"/>
</dbReference>
<evidence type="ECO:0000256" key="1">
    <source>
        <dbReference type="ARBA" id="ARBA00008072"/>
    </source>
</evidence>
<name>A0AAV9P1G4_9PEZI</name>
<evidence type="ECO:0000256" key="2">
    <source>
        <dbReference type="ARBA" id="ARBA00011245"/>
    </source>
</evidence>
<dbReference type="GeneID" id="89930747"/>
<accession>A0AAV9P1G4</accession>
<dbReference type="SUPFAM" id="SSF51735">
    <property type="entry name" value="NAD(P)-binding Rossmann-fold domains"/>
    <property type="match status" value="1"/>
</dbReference>
<dbReference type="InterPro" id="IPR020843">
    <property type="entry name" value="ER"/>
</dbReference>
<dbReference type="SMART" id="SM00829">
    <property type="entry name" value="PKS_ER"/>
    <property type="match status" value="1"/>
</dbReference>
<dbReference type="AlphaFoldDB" id="A0AAV9P1G4"/>
<comment type="subunit">
    <text evidence="2">Monomer.</text>
</comment>
<dbReference type="Proteomes" id="UP001337655">
    <property type="component" value="Unassembled WGS sequence"/>
</dbReference>
<dbReference type="Gene3D" id="3.90.180.10">
    <property type="entry name" value="Medium-chain alcohol dehydrogenases, catalytic domain"/>
    <property type="match status" value="1"/>
</dbReference>
<evidence type="ECO:0000313" key="5">
    <source>
        <dbReference type="EMBL" id="KAK5164752.1"/>
    </source>
</evidence>
<evidence type="ECO:0000313" key="6">
    <source>
        <dbReference type="Proteomes" id="UP001337655"/>
    </source>
</evidence>
<dbReference type="SUPFAM" id="SSF50129">
    <property type="entry name" value="GroES-like"/>
    <property type="match status" value="1"/>
</dbReference>
<organism evidence="5 6">
    <name type="scientific">Saxophila tyrrhenica</name>
    <dbReference type="NCBI Taxonomy" id="1690608"/>
    <lineage>
        <taxon>Eukaryota</taxon>
        <taxon>Fungi</taxon>
        <taxon>Dikarya</taxon>
        <taxon>Ascomycota</taxon>
        <taxon>Pezizomycotina</taxon>
        <taxon>Dothideomycetes</taxon>
        <taxon>Dothideomycetidae</taxon>
        <taxon>Mycosphaerellales</taxon>
        <taxon>Extremaceae</taxon>
        <taxon>Saxophila</taxon>
    </lineage>
</organism>
<dbReference type="EMBL" id="JAVRRT010000018">
    <property type="protein sequence ID" value="KAK5164752.1"/>
    <property type="molecule type" value="Genomic_DNA"/>
</dbReference>
<comment type="similarity">
    <text evidence="1">Belongs to the zinc-containing alcohol dehydrogenase family.</text>
</comment>
<sequence length="366" mass="38463">MLEAHVHPDTSVTLATVLIPKISEPNDILVRVVCASCNPKDWKMPAGLLKTIADCPNSGDDLAGVVEKVGAEVASVKPGDRVAALHQLGAPYGAYAEFALVKDFVCFKIPDTTSFEEAATVPMAAYMACIALFGLLKVCAGPWEIVREETPLLIYGAATGVGSMAVKLAQLVNVHPVINIAGSGCDFVSGLIDKENGDIVFDYRKGDETVFKGVQSMLGGKQLEYAFDAVSEESSLANVAKILKPGGGRIALTLPGRAHKLPEGLNISHAMAGSLWNTLAGRDEDEELGNLGLEEGGPTFARAMTSSIEGLLSDGLLKPHPHTVYRGGLNGVEPALKALRAGKVSASRCVVQVGDTPGIQTEKHNP</sequence>
<dbReference type="Gene3D" id="3.40.50.720">
    <property type="entry name" value="NAD(P)-binding Rossmann-like Domain"/>
    <property type="match status" value="1"/>
</dbReference>
<keyword evidence="3" id="KW-0560">Oxidoreductase</keyword>
<dbReference type="InterPro" id="IPR047122">
    <property type="entry name" value="Trans-enoyl_RdTase-like"/>
</dbReference>
<comment type="caution">
    <text evidence="5">The sequence shown here is derived from an EMBL/GenBank/DDBJ whole genome shotgun (WGS) entry which is preliminary data.</text>
</comment>
<dbReference type="RefSeq" id="XP_064654948.1">
    <property type="nucleotide sequence ID" value="XM_064806643.1"/>
</dbReference>
<dbReference type="InterPro" id="IPR013154">
    <property type="entry name" value="ADH-like_N"/>
</dbReference>
<protein>
    <recommendedName>
        <fullName evidence="4">Enoyl reductase (ER) domain-containing protein</fullName>
    </recommendedName>
</protein>
<dbReference type="PANTHER" id="PTHR45348">
    <property type="entry name" value="HYPOTHETICAL OXIDOREDUCTASE (EUROFUNG)"/>
    <property type="match status" value="1"/>
</dbReference>
<keyword evidence="6" id="KW-1185">Reference proteome</keyword>